<evidence type="ECO:0000259" key="3">
    <source>
        <dbReference type="Pfam" id="PF25137"/>
    </source>
</evidence>
<sequence length="408" mass="42390">MTPFRSSDRDPSFRFEYEPPTVRFGVGCVDALDAELEALGLERALVVCGSTVGDTPDVIDPVRTGLGDRLAGVFDETTPKKRLETAFEGRDRLEAVDADALVSLGGGSSLDVAKCSSVLAATDLGPAAAARELEETGTISVPEERLVPIVAIPTTLAGADLSMVAGVTASPESSPVDEEIGGGIADPGLMPVAAFYDPELVATTPESVLAGSAMNGFDKGIETLYASNATPITDATARHGLEKLGDALRAFGDGDRDLGTFETILEGVVLVQYGISRPGETTASIVHAFGHGLTRTYDVQQGAAHGVVVPHVLEYLFERDDVDARAGLLANALGVDNVADREATVVEAVAEIRDALGLPARLRDVDGPEPDAFTAVAAAILDDPFMANAPPGLAPSVEEIEAVLEAAW</sequence>
<evidence type="ECO:0000256" key="1">
    <source>
        <dbReference type="ARBA" id="ARBA00023002"/>
    </source>
</evidence>
<organism evidence="4 5">
    <name type="scientific">Natrinema salaciae</name>
    <dbReference type="NCBI Taxonomy" id="1186196"/>
    <lineage>
        <taxon>Archaea</taxon>
        <taxon>Methanobacteriati</taxon>
        <taxon>Methanobacteriota</taxon>
        <taxon>Stenosarchaea group</taxon>
        <taxon>Halobacteria</taxon>
        <taxon>Halobacteriales</taxon>
        <taxon>Natrialbaceae</taxon>
        <taxon>Natrinema</taxon>
    </lineage>
</organism>
<dbReference type="Proteomes" id="UP000199114">
    <property type="component" value="Unassembled WGS sequence"/>
</dbReference>
<protein>
    <submittedName>
        <fullName evidence="4">Alcohol dehydrogenase, class IV</fullName>
    </submittedName>
</protein>
<name>A0A1H9GI09_9EURY</name>
<dbReference type="STRING" id="1186196.SAMN04489841_1891"/>
<keyword evidence="1" id="KW-0560">Oxidoreductase</keyword>
<dbReference type="InterPro" id="IPR001670">
    <property type="entry name" value="ADH_Fe/GldA"/>
</dbReference>
<feature type="domain" description="Alcohol dehydrogenase iron-type/glycerol dehydrogenase GldA" evidence="2">
    <location>
        <begin position="19"/>
        <end position="198"/>
    </location>
</feature>
<dbReference type="Gene3D" id="3.40.50.1970">
    <property type="match status" value="1"/>
</dbReference>
<dbReference type="OrthoDB" id="57329at2157"/>
<reference evidence="5" key="1">
    <citation type="submission" date="2016-10" db="EMBL/GenBank/DDBJ databases">
        <authorList>
            <person name="Varghese N."/>
            <person name="Submissions S."/>
        </authorList>
    </citation>
    <scope>NUCLEOTIDE SEQUENCE [LARGE SCALE GENOMIC DNA]</scope>
    <source>
        <strain evidence="5">DSM 25055</strain>
    </source>
</reference>
<evidence type="ECO:0000313" key="4">
    <source>
        <dbReference type="EMBL" id="SEQ49732.1"/>
    </source>
</evidence>
<dbReference type="AlphaFoldDB" id="A0A1H9GI09"/>
<feature type="domain" description="Fe-containing alcohol dehydrogenase-like C-terminal" evidence="3">
    <location>
        <begin position="212"/>
        <end position="408"/>
    </location>
</feature>
<dbReference type="GO" id="GO:0046872">
    <property type="term" value="F:metal ion binding"/>
    <property type="evidence" value="ECO:0007669"/>
    <property type="project" value="InterPro"/>
</dbReference>
<dbReference type="SUPFAM" id="SSF56796">
    <property type="entry name" value="Dehydroquinate synthase-like"/>
    <property type="match status" value="1"/>
</dbReference>
<evidence type="ECO:0000313" key="5">
    <source>
        <dbReference type="Proteomes" id="UP000199114"/>
    </source>
</evidence>
<dbReference type="InterPro" id="IPR039697">
    <property type="entry name" value="Alcohol_dehydrogenase_Fe"/>
</dbReference>
<dbReference type="InterPro" id="IPR056798">
    <property type="entry name" value="ADH_Fe_C"/>
</dbReference>
<dbReference type="GO" id="GO:0004022">
    <property type="term" value="F:alcohol dehydrogenase (NAD+) activity"/>
    <property type="evidence" value="ECO:0007669"/>
    <property type="project" value="TreeGrafter"/>
</dbReference>
<dbReference type="CDD" id="cd14866">
    <property type="entry name" value="Fe-ADH-like"/>
    <property type="match status" value="1"/>
</dbReference>
<dbReference type="PANTHER" id="PTHR11496:SF83">
    <property type="entry name" value="HYDROXYACID-OXOACID TRANSHYDROGENASE, MITOCHONDRIAL"/>
    <property type="match status" value="1"/>
</dbReference>
<evidence type="ECO:0000259" key="2">
    <source>
        <dbReference type="Pfam" id="PF00465"/>
    </source>
</evidence>
<gene>
    <name evidence="4" type="ORF">SAMN04489841_1891</name>
</gene>
<dbReference type="Pfam" id="PF25137">
    <property type="entry name" value="ADH_Fe_C"/>
    <property type="match status" value="1"/>
</dbReference>
<dbReference type="RefSeq" id="WP_090616777.1">
    <property type="nucleotide sequence ID" value="NZ_FOFD01000002.1"/>
</dbReference>
<dbReference type="Pfam" id="PF00465">
    <property type="entry name" value="Fe-ADH"/>
    <property type="match status" value="1"/>
</dbReference>
<accession>A0A1H9GI09</accession>
<dbReference type="PANTHER" id="PTHR11496">
    <property type="entry name" value="ALCOHOL DEHYDROGENASE"/>
    <property type="match status" value="1"/>
</dbReference>
<dbReference type="EMBL" id="FOFD01000002">
    <property type="protein sequence ID" value="SEQ49732.1"/>
    <property type="molecule type" value="Genomic_DNA"/>
</dbReference>
<keyword evidence="5" id="KW-1185">Reference proteome</keyword>
<dbReference type="Gene3D" id="1.20.1090.10">
    <property type="entry name" value="Dehydroquinate synthase-like - alpha domain"/>
    <property type="match status" value="1"/>
</dbReference>
<proteinExistence type="predicted"/>